<dbReference type="Gene3D" id="3.90.180.10">
    <property type="entry name" value="Medium-chain alcohol dehydrogenases, catalytic domain"/>
    <property type="match status" value="1"/>
</dbReference>
<feature type="region of interest" description="Disordered" evidence="5">
    <location>
        <begin position="506"/>
        <end position="567"/>
    </location>
</feature>
<reference evidence="7 8" key="1">
    <citation type="journal article" date="2011" name="Proc. Natl. Acad. Sci. U.S.A.">
        <title>Genome and transcriptome analyses of the mountain pine beetle-fungal symbiont Grosmannia clavigera, a lodgepole pine pathogen.</title>
        <authorList>
            <person name="DiGuistini S."/>
            <person name="Wang Y."/>
            <person name="Liao N.Y."/>
            <person name="Taylor G."/>
            <person name="Tanguay P."/>
            <person name="Feau N."/>
            <person name="Henrissat B."/>
            <person name="Chan S.K."/>
            <person name="Hesse-Orce U."/>
            <person name="Alamouti S.M."/>
            <person name="Tsui C.K.M."/>
            <person name="Docking R.T."/>
            <person name="Levasseur A."/>
            <person name="Haridas S."/>
            <person name="Robertson G."/>
            <person name="Birol I."/>
            <person name="Holt R.A."/>
            <person name="Marra M.A."/>
            <person name="Hamelin R.C."/>
            <person name="Hirst M."/>
            <person name="Jones S.J.M."/>
            <person name="Bohlmann J."/>
            <person name="Breuil C."/>
        </authorList>
    </citation>
    <scope>NUCLEOTIDE SEQUENCE [LARGE SCALE GENOMIC DNA]</scope>
    <source>
        <strain evidence="8">kw1407 / UAMH 11150</strain>
    </source>
</reference>
<dbReference type="GeneID" id="25981879"/>
<dbReference type="Pfam" id="PF00107">
    <property type="entry name" value="ADH_zinc_N"/>
    <property type="match status" value="1"/>
</dbReference>
<dbReference type="InterPro" id="IPR011032">
    <property type="entry name" value="GroES-like_sf"/>
</dbReference>
<dbReference type="InterPro" id="IPR002328">
    <property type="entry name" value="ADH_Zn_CS"/>
</dbReference>
<proteinExistence type="inferred from homology"/>
<dbReference type="InterPro" id="IPR013154">
    <property type="entry name" value="ADH-like_N"/>
</dbReference>
<evidence type="ECO:0000256" key="1">
    <source>
        <dbReference type="ARBA" id="ARBA00022723"/>
    </source>
</evidence>
<dbReference type="eggNOG" id="KOG0022">
    <property type="taxonomic scope" value="Eukaryota"/>
</dbReference>
<evidence type="ECO:0000256" key="2">
    <source>
        <dbReference type="ARBA" id="ARBA00022833"/>
    </source>
</evidence>
<dbReference type="EMBL" id="GL629788">
    <property type="protein sequence ID" value="EFX01779.1"/>
    <property type="molecule type" value="Genomic_DNA"/>
</dbReference>
<feature type="domain" description="Enoyl reductase (ER)" evidence="6">
    <location>
        <begin position="10"/>
        <end position="316"/>
    </location>
</feature>
<feature type="region of interest" description="Disordered" evidence="5">
    <location>
        <begin position="341"/>
        <end position="362"/>
    </location>
</feature>
<dbReference type="SMART" id="SM00829">
    <property type="entry name" value="PKS_ER"/>
    <property type="match status" value="1"/>
</dbReference>
<evidence type="ECO:0000256" key="3">
    <source>
        <dbReference type="ARBA" id="ARBA00023002"/>
    </source>
</evidence>
<dbReference type="InterPro" id="IPR013149">
    <property type="entry name" value="ADH-like_C"/>
</dbReference>
<dbReference type="SUPFAM" id="SSF51735">
    <property type="entry name" value="NAD(P)-binding Rossmann-fold domains"/>
    <property type="match status" value="1"/>
</dbReference>
<dbReference type="InterPro" id="IPR020843">
    <property type="entry name" value="ER"/>
</dbReference>
<keyword evidence="8" id="KW-1185">Reference proteome</keyword>
<dbReference type="OrthoDB" id="256333at2759"/>
<dbReference type="InterPro" id="IPR050129">
    <property type="entry name" value="Zn_alcohol_dh"/>
</dbReference>
<keyword evidence="2 4" id="KW-0862">Zinc</keyword>
<dbReference type="RefSeq" id="XP_014171261.1">
    <property type="nucleotide sequence ID" value="XM_014315786.1"/>
</dbReference>
<dbReference type="CDD" id="cd08254">
    <property type="entry name" value="hydroxyacyl_CoA_DH"/>
    <property type="match status" value="1"/>
</dbReference>
<evidence type="ECO:0000313" key="7">
    <source>
        <dbReference type="EMBL" id="EFX01779.1"/>
    </source>
</evidence>
<dbReference type="HOGENOM" id="CLU_458590_0_0_1"/>
<dbReference type="PANTHER" id="PTHR43401:SF5">
    <property type="entry name" value="ALCOHOL DEHYDROGENASE-RELATED"/>
    <property type="match status" value="1"/>
</dbReference>
<dbReference type="Proteomes" id="UP000007796">
    <property type="component" value="Unassembled WGS sequence"/>
</dbReference>
<feature type="compositionally biased region" description="Basic and acidic residues" evidence="5">
    <location>
        <begin position="342"/>
        <end position="359"/>
    </location>
</feature>
<evidence type="ECO:0000256" key="5">
    <source>
        <dbReference type="SAM" id="MobiDB-lite"/>
    </source>
</evidence>
<dbReference type="STRING" id="655863.F0XKV7"/>
<dbReference type="PANTHER" id="PTHR43401">
    <property type="entry name" value="L-THREONINE 3-DEHYDROGENASE"/>
    <property type="match status" value="1"/>
</dbReference>
<dbReference type="AlphaFoldDB" id="F0XKV7"/>
<protein>
    <submittedName>
        <fullName evidence="7">Putative secondary alcohol dehydrogenase</fullName>
    </submittedName>
</protein>
<keyword evidence="3" id="KW-0560">Oxidoreductase</keyword>
<accession>F0XKV7</accession>
<comment type="cofactor">
    <cofactor evidence="4">
        <name>Zn(2+)</name>
        <dbReference type="ChEBI" id="CHEBI:29105"/>
    </cofactor>
</comment>
<name>F0XKV7_GROCL</name>
<dbReference type="Gene3D" id="3.40.50.720">
    <property type="entry name" value="NAD(P)-binding Rossmann-like Domain"/>
    <property type="match status" value="1"/>
</dbReference>
<dbReference type="GO" id="GO:0008270">
    <property type="term" value="F:zinc ion binding"/>
    <property type="evidence" value="ECO:0007669"/>
    <property type="project" value="InterPro"/>
</dbReference>
<dbReference type="SUPFAM" id="SSF50129">
    <property type="entry name" value="GroES-like"/>
    <property type="match status" value="1"/>
</dbReference>
<gene>
    <name evidence="7" type="ORF">CMQ_8245</name>
</gene>
<comment type="similarity">
    <text evidence="4">Belongs to the zinc-containing alcohol dehydrogenase family.</text>
</comment>
<dbReference type="GO" id="GO:0016491">
    <property type="term" value="F:oxidoreductase activity"/>
    <property type="evidence" value="ECO:0007669"/>
    <property type="project" value="UniProtKB-KW"/>
</dbReference>
<dbReference type="InterPro" id="IPR036291">
    <property type="entry name" value="NAD(P)-bd_dom_sf"/>
</dbReference>
<keyword evidence="1 4" id="KW-0479">Metal-binding</keyword>
<dbReference type="Pfam" id="PF08240">
    <property type="entry name" value="ADH_N"/>
    <property type="match status" value="1"/>
</dbReference>
<organism evidence="8">
    <name type="scientific">Grosmannia clavigera (strain kw1407 / UAMH 11150)</name>
    <name type="common">Blue stain fungus</name>
    <name type="synonym">Graphiocladiella clavigera</name>
    <dbReference type="NCBI Taxonomy" id="655863"/>
    <lineage>
        <taxon>Eukaryota</taxon>
        <taxon>Fungi</taxon>
        <taxon>Dikarya</taxon>
        <taxon>Ascomycota</taxon>
        <taxon>Pezizomycotina</taxon>
        <taxon>Sordariomycetes</taxon>
        <taxon>Sordariomycetidae</taxon>
        <taxon>Ophiostomatales</taxon>
        <taxon>Ophiostomataceae</taxon>
        <taxon>Leptographium</taxon>
    </lineage>
</organism>
<evidence type="ECO:0000259" key="6">
    <source>
        <dbReference type="SMART" id="SM00829"/>
    </source>
</evidence>
<feature type="compositionally biased region" description="Low complexity" evidence="5">
    <location>
        <begin position="506"/>
        <end position="527"/>
    </location>
</feature>
<dbReference type="PROSITE" id="PS00059">
    <property type="entry name" value="ADH_ZINC"/>
    <property type="match status" value="1"/>
</dbReference>
<feature type="compositionally biased region" description="Polar residues" evidence="5">
    <location>
        <begin position="555"/>
        <end position="566"/>
    </location>
</feature>
<dbReference type="InParanoid" id="F0XKV7"/>
<sequence>MQAFRFNDVSTGLQLLDVPIPEPGPGQVLVAVKAAGLCHSDVHVLQGGGQEWESTKPLTLGHEVAGTIVKLGPSSSDSPSGSPFSVGDRVAVAQICQPTDAMDWTKAVGVGFDGGYAPYALAYVDHLCAIPDGVSFAQAAVATDSIATAYHAVVASAAVQPGSNVAILGLGGLGTNAVAVAAHLGAHVYGVDVNPDSYGLATRLGAVACAASIDAFQHVTLDAVIDFVGLPATVKAAVTAVRIGGTVALVGLGASNVEIPFAIVILHAVNIVGSIGASLDDLHKVFALIESGQLKPNISEIPFADIPKGLDDLAFKYSPIPARVNSLWLATLTTTLKAAYKQTRDTRHETRDTRPETRRLSHPAPVPIMSAEMLPISPARFAEAIQDLPLSSLHLKVLEIRNDIAHLDYSNEQLLPYAQGHAAVLDAGAATAADVRAQEFAQPDQDCIDAIRENQGVIERKLEQIRLVRVEVEKRGASWSELLGKEEVELQQAEARRRAETAASALTAAQAAATNGTNGTAAQTNGSDPWSDGTFLTGTIRNGVLQMAPPGRPQAPQTLETSQTGGRLTDEQLRSALEQQLRLDENDQDDIGMHL</sequence>
<evidence type="ECO:0000256" key="4">
    <source>
        <dbReference type="RuleBase" id="RU361277"/>
    </source>
</evidence>
<evidence type="ECO:0000313" key="8">
    <source>
        <dbReference type="Proteomes" id="UP000007796"/>
    </source>
</evidence>